<organism evidence="1 2">
    <name type="scientific">Bacillus safensis</name>
    <dbReference type="NCBI Taxonomy" id="561879"/>
    <lineage>
        <taxon>Bacteria</taxon>
        <taxon>Bacillati</taxon>
        <taxon>Bacillota</taxon>
        <taxon>Bacilli</taxon>
        <taxon>Bacillales</taxon>
        <taxon>Bacillaceae</taxon>
        <taxon>Bacillus</taxon>
    </lineage>
</organism>
<proteinExistence type="predicted"/>
<accession>A0A1L6ZPC1</accession>
<keyword evidence="1" id="KW-0614">Plasmid</keyword>
<evidence type="ECO:0000313" key="1">
    <source>
        <dbReference type="EMBL" id="APT48359.1"/>
    </source>
</evidence>
<dbReference type="EMBL" id="CP015608">
    <property type="protein sequence ID" value="APT48359.1"/>
    <property type="molecule type" value="Genomic_DNA"/>
</dbReference>
<protein>
    <submittedName>
        <fullName evidence="1">Uncharacterized protein</fullName>
    </submittedName>
</protein>
<sequence>MKFYKWHEIAGTELPQYTFIPSDLIRLTDQEVFNVNQYVQEGWYIDRQNTNGEELYEPLYRRKIEVSE</sequence>
<dbReference type="AlphaFoldDB" id="A0A1L6ZPC1"/>
<dbReference type="Proteomes" id="UP000185426">
    <property type="component" value="Plasmid unnamed1"/>
</dbReference>
<reference evidence="1 2" key="1">
    <citation type="submission" date="2016-05" db="EMBL/GenBank/DDBJ databases">
        <title>Complete Genome and Methylome Analysis of Psychrotrophic Bacterial Isolates from Antarctic Lake Untersee.</title>
        <authorList>
            <person name="Fomenkov A."/>
            <person name="Akimov V.N."/>
            <person name="Vasilyeva L.V."/>
            <person name="Andersen D."/>
            <person name="Vincze T."/>
            <person name="Roberts R.J."/>
        </authorList>
    </citation>
    <scope>NUCLEOTIDE SEQUENCE [LARGE SCALE GENOMIC DNA]</scope>
    <source>
        <strain evidence="1 2">U14-5</strain>
        <plasmid evidence="1 2">unnamed1</plasmid>
    </source>
</reference>
<gene>
    <name evidence="1" type="ORF">BSA145_21075</name>
</gene>
<dbReference type="RefSeq" id="WP_075623785.1">
    <property type="nucleotide sequence ID" value="NZ_CP015608.1"/>
</dbReference>
<evidence type="ECO:0000313" key="2">
    <source>
        <dbReference type="Proteomes" id="UP000185426"/>
    </source>
</evidence>
<geneLocation type="plasmid" evidence="1 2">
    <name>unnamed1</name>
</geneLocation>
<name>A0A1L6ZPC1_BACIA</name>